<evidence type="ECO:0000256" key="4">
    <source>
        <dbReference type="PIRNR" id="PIRNR000446"/>
    </source>
</evidence>
<dbReference type="Gene3D" id="3.40.366.10">
    <property type="entry name" value="Malonyl-Coenzyme A Acyl Carrier Protein, domain 2"/>
    <property type="match status" value="1"/>
</dbReference>
<dbReference type="EMBL" id="MNUO01000126">
    <property type="protein sequence ID" value="OIN95812.1"/>
    <property type="molecule type" value="Genomic_DNA"/>
</dbReference>
<evidence type="ECO:0000256" key="5">
    <source>
        <dbReference type="PIRSR" id="PIRSR000446-1"/>
    </source>
</evidence>
<name>A0A1J4SAY1_9BACT</name>
<dbReference type="Proteomes" id="UP000182278">
    <property type="component" value="Unassembled WGS sequence"/>
</dbReference>
<feature type="active site" evidence="5">
    <location>
        <position position="90"/>
    </location>
</feature>
<evidence type="ECO:0000256" key="3">
    <source>
        <dbReference type="ARBA" id="ARBA00048462"/>
    </source>
</evidence>
<organism evidence="7 8">
    <name type="scientific">Candidatus Desantisbacteria bacterium CG1_02_38_46</name>
    <dbReference type="NCBI Taxonomy" id="1817893"/>
    <lineage>
        <taxon>Bacteria</taxon>
        <taxon>Candidatus Desantisiibacteriota</taxon>
    </lineage>
</organism>
<dbReference type="STRING" id="1817893.AUJ66_08210"/>
<evidence type="ECO:0000313" key="8">
    <source>
        <dbReference type="Proteomes" id="UP000182278"/>
    </source>
</evidence>
<evidence type="ECO:0000256" key="1">
    <source>
        <dbReference type="ARBA" id="ARBA00022679"/>
    </source>
</evidence>
<reference evidence="7 8" key="1">
    <citation type="journal article" date="2016" name="Environ. Microbiol.">
        <title>Genomic resolution of a cold subsurface aquifer community provides metabolic insights for novel microbes adapted to high CO concentrations.</title>
        <authorList>
            <person name="Probst A.J."/>
            <person name="Castelle C.J."/>
            <person name="Singh A."/>
            <person name="Brown C.T."/>
            <person name="Anantharaman K."/>
            <person name="Sharon I."/>
            <person name="Hug L.A."/>
            <person name="Burstein D."/>
            <person name="Emerson J.B."/>
            <person name="Thomas B.C."/>
            <person name="Banfield J.F."/>
        </authorList>
    </citation>
    <scope>NUCLEOTIDE SEQUENCE [LARGE SCALE GENOMIC DNA]</scope>
    <source>
        <strain evidence="7">CG1_02_38_46</strain>
    </source>
</reference>
<dbReference type="Pfam" id="PF00698">
    <property type="entry name" value="Acyl_transf_1"/>
    <property type="match status" value="1"/>
</dbReference>
<dbReference type="Gene3D" id="3.30.70.250">
    <property type="entry name" value="Malonyl-CoA ACP transacylase, ACP-binding"/>
    <property type="match status" value="1"/>
</dbReference>
<accession>A0A1J4SAY1</accession>
<dbReference type="GO" id="GO:0005829">
    <property type="term" value="C:cytosol"/>
    <property type="evidence" value="ECO:0007669"/>
    <property type="project" value="TreeGrafter"/>
</dbReference>
<dbReference type="PANTHER" id="PTHR42681">
    <property type="entry name" value="MALONYL-COA-ACYL CARRIER PROTEIN TRANSACYLASE, MITOCHONDRIAL"/>
    <property type="match status" value="1"/>
</dbReference>
<dbReference type="InterPro" id="IPR016035">
    <property type="entry name" value="Acyl_Trfase/lysoPLipase"/>
</dbReference>
<dbReference type="GO" id="GO:0006633">
    <property type="term" value="P:fatty acid biosynthetic process"/>
    <property type="evidence" value="ECO:0007669"/>
    <property type="project" value="TreeGrafter"/>
</dbReference>
<gene>
    <name evidence="7" type="ORF">AUJ66_08210</name>
</gene>
<dbReference type="InterPro" id="IPR001227">
    <property type="entry name" value="Ac_transferase_dom_sf"/>
</dbReference>
<dbReference type="FunFam" id="3.30.70.250:FF:000001">
    <property type="entry name" value="Malonyl CoA-acyl carrier protein transacylase"/>
    <property type="match status" value="1"/>
</dbReference>
<dbReference type="SMART" id="SM00827">
    <property type="entry name" value="PKS_AT"/>
    <property type="match status" value="1"/>
</dbReference>
<dbReference type="GO" id="GO:0004314">
    <property type="term" value="F:[acyl-carrier-protein] S-malonyltransferase activity"/>
    <property type="evidence" value="ECO:0007669"/>
    <property type="project" value="UniProtKB-EC"/>
</dbReference>
<evidence type="ECO:0000313" key="7">
    <source>
        <dbReference type="EMBL" id="OIN95812.1"/>
    </source>
</evidence>
<keyword evidence="1 4" id="KW-0808">Transferase</keyword>
<keyword evidence="2 4" id="KW-0012">Acyltransferase</keyword>
<evidence type="ECO:0000259" key="6">
    <source>
        <dbReference type="SMART" id="SM00827"/>
    </source>
</evidence>
<comment type="catalytic activity">
    <reaction evidence="3 4">
        <text>holo-[ACP] + malonyl-CoA = malonyl-[ACP] + CoA</text>
        <dbReference type="Rhea" id="RHEA:41792"/>
        <dbReference type="Rhea" id="RHEA-COMP:9623"/>
        <dbReference type="Rhea" id="RHEA-COMP:9685"/>
        <dbReference type="ChEBI" id="CHEBI:57287"/>
        <dbReference type="ChEBI" id="CHEBI:57384"/>
        <dbReference type="ChEBI" id="CHEBI:64479"/>
        <dbReference type="ChEBI" id="CHEBI:78449"/>
        <dbReference type="EC" id="2.3.1.39"/>
    </reaction>
</comment>
<dbReference type="InterPro" id="IPR004410">
    <property type="entry name" value="Malonyl_CoA-ACP_transAc_FabD"/>
</dbReference>
<dbReference type="AlphaFoldDB" id="A0A1J4SAY1"/>
<sequence>MNLAFVFPGQGSQKPGMGRDLYEKYPAAKKVFDNADFRLGFSLSRTIFDGTEEELKKTSITQVAILTVEIAILEILKEKNIVPQVCAGHSLGEYAALIASGAITFESALPVVWKRALFMEEAGLKIQSGMLAVIGLEKKKVEDICRVTSSKGIIDIANFNCPGQIVLSGELKALDEAGKLAKESGAKMCKLLPVSGAFHSRLMDEASLRLSEEIKNLKIKSPRISFIANFTGDYLQDPDEIRQSLIKQVNNPVRWTDVMQRILDKGVDGVLEVGPGKVLSGLWRRFDKNRCQVLTCNSGL</sequence>
<comment type="similarity">
    <text evidence="4">Belongs to the fabD family.</text>
</comment>
<dbReference type="EC" id="2.3.1.39" evidence="4"/>
<dbReference type="SUPFAM" id="SSF52151">
    <property type="entry name" value="FabD/lysophospholipase-like"/>
    <property type="match status" value="1"/>
</dbReference>
<dbReference type="InterPro" id="IPR014043">
    <property type="entry name" value="Acyl_transferase_dom"/>
</dbReference>
<proteinExistence type="inferred from homology"/>
<dbReference type="SUPFAM" id="SSF55048">
    <property type="entry name" value="Probable ACP-binding domain of malonyl-CoA ACP transacylase"/>
    <property type="match status" value="1"/>
</dbReference>
<dbReference type="PIRSF" id="PIRSF000446">
    <property type="entry name" value="Mct"/>
    <property type="match status" value="1"/>
</dbReference>
<evidence type="ECO:0000256" key="2">
    <source>
        <dbReference type="ARBA" id="ARBA00023315"/>
    </source>
</evidence>
<comment type="caution">
    <text evidence="7">The sequence shown here is derived from an EMBL/GenBank/DDBJ whole genome shotgun (WGS) entry which is preliminary data.</text>
</comment>
<dbReference type="InterPro" id="IPR016036">
    <property type="entry name" value="Malonyl_transacylase_ACP-bd"/>
</dbReference>
<feature type="domain" description="Malonyl-CoA:ACP transacylase (MAT)" evidence="6">
    <location>
        <begin position="6"/>
        <end position="300"/>
    </location>
</feature>
<dbReference type="PANTHER" id="PTHR42681:SF1">
    <property type="entry name" value="MALONYL-COA-ACYL CARRIER PROTEIN TRANSACYLASE, MITOCHONDRIAL"/>
    <property type="match status" value="1"/>
</dbReference>
<dbReference type="InterPro" id="IPR050858">
    <property type="entry name" value="Mal-CoA-ACP_Trans/PKS_FabD"/>
</dbReference>
<dbReference type="NCBIfam" id="TIGR00128">
    <property type="entry name" value="fabD"/>
    <property type="match status" value="1"/>
</dbReference>
<feature type="active site" evidence="5">
    <location>
        <position position="199"/>
    </location>
</feature>
<dbReference type="InterPro" id="IPR024925">
    <property type="entry name" value="Malonyl_CoA-ACP_transAc"/>
</dbReference>
<protein>
    <recommendedName>
        <fullName evidence="4">Malonyl CoA-acyl carrier protein transacylase</fullName>
        <ecNumber evidence="4">2.3.1.39</ecNumber>
    </recommendedName>
</protein>